<proteinExistence type="predicted"/>
<dbReference type="PROSITE" id="PS50041">
    <property type="entry name" value="C_TYPE_LECTIN_2"/>
    <property type="match status" value="1"/>
</dbReference>
<protein>
    <recommendedName>
        <fullName evidence="1">C-type lectin domain-containing protein</fullName>
    </recommendedName>
</protein>
<reference evidence="2" key="1">
    <citation type="submission" date="2021-03" db="EMBL/GenBank/DDBJ databases">
        <authorList>
            <person name="Bekaert M."/>
        </authorList>
    </citation>
    <scope>NUCLEOTIDE SEQUENCE</scope>
</reference>
<dbReference type="AlphaFoldDB" id="A0A8S3T0L2"/>
<feature type="domain" description="C-type lectin" evidence="1">
    <location>
        <begin position="104"/>
        <end position="224"/>
    </location>
</feature>
<evidence type="ECO:0000313" key="3">
    <source>
        <dbReference type="Proteomes" id="UP000683360"/>
    </source>
</evidence>
<dbReference type="PANTHER" id="PTHR22803">
    <property type="entry name" value="MANNOSE, PHOSPHOLIPASE, LECTIN RECEPTOR RELATED"/>
    <property type="match status" value="1"/>
</dbReference>
<dbReference type="SUPFAM" id="SSF56436">
    <property type="entry name" value="C-type lectin-like"/>
    <property type="match status" value="1"/>
</dbReference>
<comment type="caution">
    <text evidence="2">The sequence shown here is derived from an EMBL/GenBank/DDBJ whole genome shotgun (WGS) entry which is preliminary data.</text>
</comment>
<gene>
    <name evidence="2" type="ORF">MEDL_38493</name>
</gene>
<dbReference type="InterPro" id="IPR016186">
    <property type="entry name" value="C-type_lectin-like/link_sf"/>
</dbReference>
<sequence length="234" mass="27734">MCRSSVHVNYTVTGKYCTTNRQTLIYVEVFCNIEIQMHGVIRIREMLLLTIILVIASANADICLTESKQQQWRTNLEYIEQTVKDLEVDLQDKASSCKSEWEQFKGHCYYFSDDQRSWFEAERYCRSQNAFLAYIRDVTENNWIQFNLSNMNSTDLYWIGATDSETGIWIWSYDYVPLTYSNWNTGEPNNHRDQGENCCHMYGMYDNGKWNDIMCSRKARFVCKRPMNSHCDQH</sequence>
<organism evidence="2 3">
    <name type="scientific">Mytilus edulis</name>
    <name type="common">Blue mussel</name>
    <dbReference type="NCBI Taxonomy" id="6550"/>
    <lineage>
        <taxon>Eukaryota</taxon>
        <taxon>Metazoa</taxon>
        <taxon>Spiralia</taxon>
        <taxon>Lophotrochozoa</taxon>
        <taxon>Mollusca</taxon>
        <taxon>Bivalvia</taxon>
        <taxon>Autobranchia</taxon>
        <taxon>Pteriomorphia</taxon>
        <taxon>Mytilida</taxon>
        <taxon>Mytiloidea</taxon>
        <taxon>Mytilidae</taxon>
        <taxon>Mytilinae</taxon>
        <taxon>Mytilus</taxon>
    </lineage>
</organism>
<name>A0A8S3T0L2_MYTED</name>
<dbReference type="InterPro" id="IPR001304">
    <property type="entry name" value="C-type_lectin-like"/>
</dbReference>
<accession>A0A8S3T0L2</accession>
<evidence type="ECO:0000313" key="2">
    <source>
        <dbReference type="EMBL" id="CAG2225350.1"/>
    </source>
</evidence>
<dbReference type="InterPro" id="IPR050111">
    <property type="entry name" value="C-type_lectin/snaclec_domain"/>
</dbReference>
<dbReference type="Gene3D" id="3.10.100.10">
    <property type="entry name" value="Mannose-Binding Protein A, subunit A"/>
    <property type="match status" value="1"/>
</dbReference>
<keyword evidence="3" id="KW-1185">Reference proteome</keyword>
<dbReference type="Proteomes" id="UP000683360">
    <property type="component" value="Unassembled WGS sequence"/>
</dbReference>
<dbReference type="Pfam" id="PF00059">
    <property type="entry name" value="Lectin_C"/>
    <property type="match status" value="1"/>
</dbReference>
<dbReference type="InterPro" id="IPR016187">
    <property type="entry name" value="CTDL_fold"/>
</dbReference>
<dbReference type="OrthoDB" id="6040592at2759"/>
<dbReference type="SMART" id="SM00034">
    <property type="entry name" value="CLECT"/>
    <property type="match status" value="1"/>
</dbReference>
<dbReference type="EMBL" id="CAJPWZ010001847">
    <property type="protein sequence ID" value="CAG2225350.1"/>
    <property type="molecule type" value="Genomic_DNA"/>
</dbReference>
<evidence type="ECO:0000259" key="1">
    <source>
        <dbReference type="PROSITE" id="PS50041"/>
    </source>
</evidence>